<feature type="compositionally biased region" description="Basic and acidic residues" evidence="1">
    <location>
        <begin position="83"/>
        <end position="98"/>
    </location>
</feature>
<evidence type="ECO:0000313" key="2">
    <source>
        <dbReference type="EMBL" id="EWM25423.1"/>
    </source>
</evidence>
<name>W7TPL5_9STRA</name>
<reference evidence="2 3" key="1">
    <citation type="journal article" date="2014" name="Mol. Plant">
        <title>Chromosome Scale Genome Assembly and Transcriptome Profiling of Nannochloropsis gaditana in Nitrogen Depletion.</title>
        <authorList>
            <person name="Corteggiani Carpinelli E."/>
            <person name="Telatin A."/>
            <person name="Vitulo N."/>
            <person name="Forcato C."/>
            <person name="D'Angelo M."/>
            <person name="Schiavon R."/>
            <person name="Vezzi A."/>
            <person name="Giacometti G.M."/>
            <person name="Morosinotto T."/>
            <person name="Valle G."/>
        </authorList>
    </citation>
    <scope>NUCLEOTIDE SEQUENCE [LARGE SCALE GENOMIC DNA]</scope>
    <source>
        <strain evidence="2 3">B-31</strain>
    </source>
</reference>
<feature type="region of interest" description="Disordered" evidence="1">
    <location>
        <begin position="79"/>
        <end position="132"/>
    </location>
</feature>
<gene>
    <name evidence="2" type="ORF">Naga_100005g44</name>
</gene>
<protein>
    <submittedName>
        <fullName evidence="2">Uncharacterized protein</fullName>
    </submittedName>
</protein>
<sequence length="146" mass="16393">MATEGGTFANGLNDLLVYQPTTARYLMKKQARESLLHSSCPLISEFHTKITWECTTLSGVIKGRRWRTRRLRDTSIGKVCAKPSKDPAARKEEIDKRVAARRQTTATGVEKEMNEQEETSKHAVERRKTSGIRASKACYPQGALVL</sequence>
<comment type="caution">
    <text evidence="2">The sequence shown here is derived from an EMBL/GenBank/DDBJ whole genome shotgun (WGS) entry which is preliminary data.</text>
</comment>
<dbReference type="Proteomes" id="UP000019335">
    <property type="component" value="Chromosome 11"/>
</dbReference>
<evidence type="ECO:0000313" key="3">
    <source>
        <dbReference type="Proteomes" id="UP000019335"/>
    </source>
</evidence>
<dbReference type="OrthoDB" id="10395232at2759"/>
<accession>W7TPL5</accession>
<organism evidence="2 3">
    <name type="scientific">Nannochloropsis gaditana</name>
    <dbReference type="NCBI Taxonomy" id="72520"/>
    <lineage>
        <taxon>Eukaryota</taxon>
        <taxon>Sar</taxon>
        <taxon>Stramenopiles</taxon>
        <taxon>Ochrophyta</taxon>
        <taxon>Eustigmatophyceae</taxon>
        <taxon>Eustigmatales</taxon>
        <taxon>Monodopsidaceae</taxon>
        <taxon>Nannochloropsis</taxon>
    </lineage>
</organism>
<proteinExistence type="predicted"/>
<keyword evidence="3" id="KW-1185">Reference proteome</keyword>
<feature type="compositionally biased region" description="Basic and acidic residues" evidence="1">
    <location>
        <begin position="109"/>
        <end position="128"/>
    </location>
</feature>
<dbReference type="EMBL" id="AZIL01000936">
    <property type="protein sequence ID" value="EWM25423.1"/>
    <property type="molecule type" value="Genomic_DNA"/>
</dbReference>
<evidence type="ECO:0000256" key="1">
    <source>
        <dbReference type="SAM" id="MobiDB-lite"/>
    </source>
</evidence>
<dbReference type="AlphaFoldDB" id="W7TPL5"/>